<dbReference type="PANTHER" id="PTHR46268:SF15">
    <property type="entry name" value="UNIVERSAL STRESS PROTEIN HP_0031"/>
    <property type="match status" value="1"/>
</dbReference>
<reference evidence="4" key="1">
    <citation type="submission" date="2018-12" db="EMBL/GenBank/DDBJ databases">
        <title>Tengunoibacter tsumagoiensis gen. nov., sp. nov., Dictyobacter kobayashii sp. nov., D. alpinus sp. nov., and D. joshuensis sp. nov. and description of Dictyobacteraceae fam. nov. within the order Ktedonobacterales isolated from Tengu-no-mugimeshi.</title>
        <authorList>
            <person name="Wang C.M."/>
            <person name="Zheng Y."/>
            <person name="Sakai Y."/>
            <person name="Toyoda A."/>
            <person name="Minakuchi Y."/>
            <person name="Abe K."/>
            <person name="Yokota A."/>
            <person name="Yabe S."/>
        </authorList>
    </citation>
    <scope>NUCLEOTIDE SEQUENCE [LARGE SCALE GENOMIC DNA]</scope>
    <source>
        <strain evidence="4">S-27</strain>
    </source>
</reference>
<dbReference type="RefSeq" id="WP_126597080.1">
    <property type="nucleotide sequence ID" value="NZ_BIFQ01000001.1"/>
</dbReference>
<dbReference type="OrthoDB" id="9808582at2"/>
<comment type="similarity">
    <text evidence="1">Belongs to the universal stress protein A family.</text>
</comment>
<gene>
    <name evidence="3" type="ORF">KDAU_34330</name>
</gene>
<feature type="domain" description="UspA" evidence="2">
    <location>
        <begin position="1"/>
        <end position="145"/>
    </location>
</feature>
<dbReference type="PRINTS" id="PR01438">
    <property type="entry name" value="UNVRSLSTRESS"/>
</dbReference>
<dbReference type="Pfam" id="PF00582">
    <property type="entry name" value="Usp"/>
    <property type="match status" value="1"/>
</dbReference>
<organism evidence="3 4">
    <name type="scientific">Dictyobacter aurantiacus</name>
    <dbReference type="NCBI Taxonomy" id="1936993"/>
    <lineage>
        <taxon>Bacteria</taxon>
        <taxon>Bacillati</taxon>
        <taxon>Chloroflexota</taxon>
        <taxon>Ktedonobacteria</taxon>
        <taxon>Ktedonobacterales</taxon>
        <taxon>Dictyobacteraceae</taxon>
        <taxon>Dictyobacter</taxon>
    </lineage>
</organism>
<dbReference type="PANTHER" id="PTHR46268">
    <property type="entry name" value="STRESS RESPONSE PROTEIN NHAX"/>
    <property type="match status" value="1"/>
</dbReference>
<dbReference type="InterPro" id="IPR014729">
    <property type="entry name" value="Rossmann-like_a/b/a_fold"/>
</dbReference>
<accession>A0A401ZGU1</accession>
<dbReference type="Gene3D" id="3.40.50.620">
    <property type="entry name" value="HUPs"/>
    <property type="match status" value="2"/>
</dbReference>
<evidence type="ECO:0000313" key="4">
    <source>
        <dbReference type="Proteomes" id="UP000287224"/>
    </source>
</evidence>
<dbReference type="InterPro" id="IPR006016">
    <property type="entry name" value="UspA"/>
</dbReference>
<evidence type="ECO:0000256" key="1">
    <source>
        <dbReference type="ARBA" id="ARBA00008791"/>
    </source>
</evidence>
<dbReference type="InterPro" id="IPR006015">
    <property type="entry name" value="Universal_stress_UspA"/>
</dbReference>
<dbReference type="Proteomes" id="UP000287224">
    <property type="component" value="Unassembled WGS sequence"/>
</dbReference>
<dbReference type="CDD" id="cd00293">
    <property type="entry name" value="USP-like"/>
    <property type="match status" value="1"/>
</dbReference>
<evidence type="ECO:0000259" key="2">
    <source>
        <dbReference type="Pfam" id="PF00582"/>
    </source>
</evidence>
<proteinExistence type="inferred from homology"/>
<sequence length="316" mass="34809">MFQHILVPLDGSQRAEQALILAQKLHSQLPLRLSLLSVIDPESGDLRLALSNVFDDLATAIEAEEKRITAYLTGVVQRYHLTDASVHCYIQHGGAVPTILRTIEDLQCDLVIMCSHGRSERRTLHLGSVAQQLTRHCPVPLLVLKNGEAIPTSAYPDQRRPLHAIEIAVALDGTPESEQAILPAAQLVAAIAAPDRATVHLVHILPSQEKSIQAAIKQIRYTPEYERACHYVHELEHRLQTEDGANLNILTTSSVFPAIDVPSALAYFAEQRYGKVTGGSDLLAMYTRGRPARDQEASTYMTEATLNTTDKPILII</sequence>
<comment type="caution">
    <text evidence="3">The sequence shown here is derived from an EMBL/GenBank/DDBJ whole genome shotgun (WGS) entry which is preliminary data.</text>
</comment>
<evidence type="ECO:0000313" key="3">
    <source>
        <dbReference type="EMBL" id="GCE06104.1"/>
    </source>
</evidence>
<keyword evidence="4" id="KW-1185">Reference proteome</keyword>
<dbReference type="AlphaFoldDB" id="A0A401ZGU1"/>
<dbReference type="EMBL" id="BIFQ01000001">
    <property type="protein sequence ID" value="GCE06104.1"/>
    <property type="molecule type" value="Genomic_DNA"/>
</dbReference>
<dbReference type="SUPFAM" id="SSF52402">
    <property type="entry name" value="Adenine nucleotide alpha hydrolases-like"/>
    <property type="match status" value="2"/>
</dbReference>
<protein>
    <submittedName>
        <fullName evidence="3">Universal stress protein UspA</fullName>
    </submittedName>
</protein>
<name>A0A401ZGU1_9CHLR</name>